<name>A0A074VD51_9NEIS</name>
<proteinExistence type="predicted"/>
<evidence type="ECO:0000313" key="2">
    <source>
        <dbReference type="Proteomes" id="UP000027644"/>
    </source>
</evidence>
<gene>
    <name evidence="1" type="ORF">SASC598J21_019160</name>
</gene>
<reference evidence="1 2" key="1">
    <citation type="journal article" date="2014" name="PLoS Genet.">
        <title>Hidden diversity in honey bee gut symbionts detected by single-cell genomics.</title>
        <authorList>
            <person name="Engel P."/>
            <person name="Stepanauskas R."/>
            <person name="Moran N."/>
        </authorList>
    </citation>
    <scope>NUCLEOTIDE SEQUENCE [LARGE SCALE GENOMIC DNA]</scope>
    <source>
        <strain evidence="1 2">SCGC AB-598-J21</strain>
    </source>
</reference>
<evidence type="ECO:0000313" key="1">
    <source>
        <dbReference type="EMBL" id="KEQ00375.1"/>
    </source>
</evidence>
<organism evidence="1 2">
    <name type="scientific">Snodgrassella alvi SCGC AB-598-J21</name>
    <dbReference type="NCBI Taxonomy" id="1385367"/>
    <lineage>
        <taxon>Bacteria</taxon>
        <taxon>Pseudomonadati</taxon>
        <taxon>Pseudomonadota</taxon>
        <taxon>Betaproteobacteria</taxon>
        <taxon>Neisseriales</taxon>
        <taxon>Neisseriaceae</taxon>
        <taxon>Snodgrassella</taxon>
    </lineage>
</organism>
<sequence>MIILRNYNKYEFNTENMQNGMKIAKHLLKC</sequence>
<dbReference type="Proteomes" id="UP000027644">
    <property type="component" value="Unassembled WGS sequence"/>
</dbReference>
<dbReference type="EMBL" id="AVQL01000452">
    <property type="protein sequence ID" value="KEQ00375.1"/>
    <property type="molecule type" value="Genomic_DNA"/>
</dbReference>
<comment type="caution">
    <text evidence="1">The sequence shown here is derived from an EMBL/GenBank/DDBJ whole genome shotgun (WGS) entry which is preliminary data.</text>
</comment>
<protein>
    <submittedName>
        <fullName evidence="1">Uncharacterized protein</fullName>
    </submittedName>
</protein>
<dbReference type="AlphaFoldDB" id="A0A074VD51"/>
<accession>A0A074VD51</accession>